<evidence type="ECO:0000313" key="1">
    <source>
        <dbReference type="EMBL" id="KHN32574.1"/>
    </source>
</evidence>
<dbReference type="Proteomes" id="UP000053555">
    <property type="component" value="Unassembled WGS sequence"/>
</dbReference>
<sequence length="67" mass="8201">MPPLTRTPTPPPRPRSRRFFWFPSEEEVAAVYYYCRSSYCKHNFYLYNRNFIDAIFFLYISFACSRL</sequence>
<organism evidence="1">
    <name type="scientific">Glycine soja</name>
    <name type="common">Wild soybean</name>
    <dbReference type="NCBI Taxonomy" id="3848"/>
    <lineage>
        <taxon>Eukaryota</taxon>
        <taxon>Viridiplantae</taxon>
        <taxon>Streptophyta</taxon>
        <taxon>Embryophyta</taxon>
        <taxon>Tracheophyta</taxon>
        <taxon>Spermatophyta</taxon>
        <taxon>Magnoliopsida</taxon>
        <taxon>eudicotyledons</taxon>
        <taxon>Gunneridae</taxon>
        <taxon>Pentapetalae</taxon>
        <taxon>rosids</taxon>
        <taxon>fabids</taxon>
        <taxon>Fabales</taxon>
        <taxon>Fabaceae</taxon>
        <taxon>Papilionoideae</taxon>
        <taxon>50 kb inversion clade</taxon>
        <taxon>NPAAA clade</taxon>
        <taxon>indigoferoid/millettioid clade</taxon>
        <taxon>Phaseoleae</taxon>
        <taxon>Glycine</taxon>
        <taxon>Glycine subgen. Soja</taxon>
    </lineage>
</organism>
<accession>A0A0B2RJR4</accession>
<dbReference type="EMBL" id="KN650014">
    <property type="protein sequence ID" value="KHN32574.1"/>
    <property type="molecule type" value="Genomic_DNA"/>
</dbReference>
<proteinExistence type="predicted"/>
<dbReference type="AlphaFoldDB" id="A0A0B2RJR4"/>
<gene>
    <name evidence="1" type="ORF">glysoja_047906</name>
</gene>
<protein>
    <submittedName>
        <fullName evidence="1">Uncharacterized protein</fullName>
    </submittedName>
</protein>
<reference evidence="1" key="1">
    <citation type="submission" date="2014-07" db="EMBL/GenBank/DDBJ databases">
        <title>Identification of a novel salt tolerance gene in wild soybean by whole-genome sequencing.</title>
        <authorList>
            <person name="Lam H.-M."/>
            <person name="Qi X."/>
            <person name="Li M.-W."/>
            <person name="Liu X."/>
            <person name="Xie M."/>
            <person name="Ni M."/>
            <person name="Xu X."/>
        </authorList>
    </citation>
    <scope>NUCLEOTIDE SEQUENCE [LARGE SCALE GENOMIC DNA]</scope>
    <source>
        <tissue evidence="1">Root</tissue>
    </source>
</reference>
<name>A0A0B2RJR4_GLYSO</name>